<name>A0A645HRU5_9ZZZZ</name>
<reference evidence="1" key="1">
    <citation type="submission" date="2019-08" db="EMBL/GenBank/DDBJ databases">
        <authorList>
            <person name="Kucharzyk K."/>
            <person name="Murdoch R.W."/>
            <person name="Higgins S."/>
            <person name="Loffler F."/>
        </authorList>
    </citation>
    <scope>NUCLEOTIDE SEQUENCE</scope>
</reference>
<comment type="caution">
    <text evidence="1">The sequence shown here is derived from an EMBL/GenBank/DDBJ whole genome shotgun (WGS) entry which is preliminary data.</text>
</comment>
<evidence type="ECO:0000313" key="1">
    <source>
        <dbReference type="EMBL" id="MPN38103.1"/>
    </source>
</evidence>
<organism evidence="1">
    <name type="scientific">bioreactor metagenome</name>
    <dbReference type="NCBI Taxonomy" id="1076179"/>
    <lineage>
        <taxon>unclassified sequences</taxon>
        <taxon>metagenomes</taxon>
        <taxon>ecological metagenomes</taxon>
    </lineage>
</organism>
<dbReference type="AlphaFoldDB" id="A0A645HRU5"/>
<gene>
    <name evidence="1" type="ORF">SDC9_185627</name>
</gene>
<proteinExistence type="predicted"/>
<sequence length="104" mass="10897">MLDTAEIEMLAQQLAQWCVVEQRARWVVKQPAHGQGGEPAYRGAPDADRVGAVDVIGMHAPPESGEDRGGLAEIVGKAGDADHVDGACRRAAENGEGVVPSIAR</sequence>
<protein>
    <submittedName>
        <fullName evidence="1">Uncharacterized protein</fullName>
    </submittedName>
</protein>
<dbReference type="EMBL" id="VSSQ01093130">
    <property type="protein sequence ID" value="MPN38103.1"/>
    <property type="molecule type" value="Genomic_DNA"/>
</dbReference>
<accession>A0A645HRU5</accession>